<proteinExistence type="predicted"/>
<accession>A0A1Y2E9E3</accession>
<dbReference type="RefSeq" id="XP_040718477.1">
    <property type="nucleotide sequence ID" value="XM_040858017.1"/>
</dbReference>
<evidence type="ECO:0000313" key="1">
    <source>
        <dbReference type="EMBL" id="ORY68190.1"/>
    </source>
</evidence>
<comment type="caution">
    <text evidence="1">The sequence shown here is derived from an EMBL/GenBank/DDBJ whole genome shotgun (WGS) entry which is preliminary data.</text>
</comment>
<dbReference type="Gene3D" id="3.50.50.60">
    <property type="entry name" value="FAD/NAD(P)-binding domain"/>
    <property type="match status" value="1"/>
</dbReference>
<reference evidence="1 2" key="1">
    <citation type="submission" date="2016-07" db="EMBL/GenBank/DDBJ databases">
        <title>Pervasive Adenine N6-methylation of Active Genes in Fungi.</title>
        <authorList>
            <consortium name="DOE Joint Genome Institute"/>
            <person name="Mondo S.J."/>
            <person name="Dannebaum R.O."/>
            <person name="Kuo R.C."/>
            <person name="Labutti K."/>
            <person name="Haridas S."/>
            <person name="Kuo A."/>
            <person name="Salamov A."/>
            <person name="Ahrendt S.R."/>
            <person name="Lipzen A."/>
            <person name="Sullivan W."/>
            <person name="Andreopoulos W.B."/>
            <person name="Clum A."/>
            <person name="Lindquist E."/>
            <person name="Daum C."/>
            <person name="Ramamoorthy G.K."/>
            <person name="Gryganskyi A."/>
            <person name="Culley D."/>
            <person name="Magnuson J.K."/>
            <person name="James T.Y."/>
            <person name="O'Malley M.A."/>
            <person name="Stajich J.E."/>
            <person name="Spatafora J.W."/>
            <person name="Visel A."/>
            <person name="Grigoriev I.V."/>
        </authorList>
    </citation>
    <scope>NUCLEOTIDE SEQUENCE [LARGE SCALE GENOMIC DNA]</scope>
    <source>
        <strain evidence="1 2">CBS 129021</strain>
    </source>
</reference>
<dbReference type="OrthoDB" id="2431938at2759"/>
<dbReference type="STRING" id="1141098.A0A1Y2E9E3"/>
<evidence type="ECO:0000313" key="2">
    <source>
        <dbReference type="Proteomes" id="UP000193689"/>
    </source>
</evidence>
<dbReference type="InterPro" id="IPR036188">
    <property type="entry name" value="FAD/NAD-bd_sf"/>
</dbReference>
<evidence type="ECO:0008006" key="3">
    <source>
        <dbReference type="Google" id="ProtNLM"/>
    </source>
</evidence>
<dbReference type="InParanoid" id="A0A1Y2E9E3"/>
<dbReference type="GeneID" id="63774229"/>
<dbReference type="Proteomes" id="UP000193689">
    <property type="component" value="Unassembled WGS sequence"/>
</dbReference>
<dbReference type="AlphaFoldDB" id="A0A1Y2E9E3"/>
<name>A0A1Y2E9E3_9PEZI</name>
<keyword evidence="2" id="KW-1185">Reference proteome</keyword>
<dbReference type="EMBL" id="MCFJ01000003">
    <property type="protein sequence ID" value="ORY68190.1"/>
    <property type="molecule type" value="Genomic_DNA"/>
</dbReference>
<organism evidence="1 2">
    <name type="scientific">Pseudomassariella vexata</name>
    <dbReference type="NCBI Taxonomy" id="1141098"/>
    <lineage>
        <taxon>Eukaryota</taxon>
        <taxon>Fungi</taxon>
        <taxon>Dikarya</taxon>
        <taxon>Ascomycota</taxon>
        <taxon>Pezizomycotina</taxon>
        <taxon>Sordariomycetes</taxon>
        <taxon>Xylariomycetidae</taxon>
        <taxon>Amphisphaeriales</taxon>
        <taxon>Pseudomassariaceae</taxon>
        <taxon>Pseudomassariella</taxon>
    </lineage>
</organism>
<protein>
    <recommendedName>
        <fullName evidence="3">FAD-binding domain-containing protein</fullName>
    </recommendedName>
</protein>
<sequence length="100" mass="10786">MTQSHQAAAVPFEEGVLSTPWNNGGRDVLLGDSVHKATVNPGLGPNLAADNICHLVNEVIALIRQGGKPTKAPLGHVYEVYEKKQACYVDRCSFGVYRPV</sequence>
<gene>
    <name evidence="1" type="ORF">BCR38DRAFT_406143</name>
</gene>